<organism evidence="2 3">
    <name type="scientific">Aquisphaera giovannonii</name>
    <dbReference type="NCBI Taxonomy" id="406548"/>
    <lineage>
        <taxon>Bacteria</taxon>
        <taxon>Pseudomonadati</taxon>
        <taxon>Planctomycetota</taxon>
        <taxon>Planctomycetia</taxon>
        <taxon>Isosphaerales</taxon>
        <taxon>Isosphaeraceae</taxon>
        <taxon>Aquisphaera</taxon>
    </lineage>
</organism>
<name>A0A5B9W263_9BACT</name>
<protein>
    <submittedName>
        <fullName evidence="2">Type II secretion system protein G</fullName>
    </submittedName>
</protein>
<keyword evidence="3" id="KW-1185">Reference proteome</keyword>
<dbReference type="Proteomes" id="UP000324233">
    <property type="component" value="Chromosome"/>
</dbReference>
<dbReference type="RefSeq" id="WP_148594531.1">
    <property type="nucleotide sequence ID" value="NZ_CP042997.1"/>
</dbReference>
<proteinExistence type="predicted"/>
<evidence type="ECO:0000259" key="1">
    <source>
        <dbReference type="Pfam" id="PF07596"/>
    </source>
</evidence>
<dbReference type="OrthoDB" id="255848at2"/>
<evidence type="ECO:0000313" key="2">
    <source>
        <dbReference type="EMBL" id="QEH34638.1"/>
    </source>
</evidence>
<reference evidence="2 3" key="1">
    <citation type="submission" date="2019-08" db="EMBL/GenBank/DDBJ databases">
        <title>Deep-cultivation of Planctomycetes and their phenomic and genomic characterization uncovers novel biology.</title>
        <authorList>
            <person name="Wiegand S."/>
            <person name="Jogler M."/>
            <person name="Boedeker C."/>
            <person name="Pinto D."/>
            <person name="Vollmers J."/>
            <person name="Rivas-Marin E."/>
            <person name="Kohn T."/>
            <person name="Peeters S.H."/>
            <person name="Heuer A."/>
            <person name="Rast P."/>
            <person name="Oberbeckmann S."/>
            <person name="Bunk B."/>
            <person name="Jeske O."/>
            <person name="Meyerdierks A."/>
            <person name="Storesund J.E."/>
            <person name="Kallscheuer N."/>
            <person name="Luecker S."/>
            <person name="Lage O.M."/>
            <person name="Pohl T."/>
            <person name="Merkel B.J."/>
            <person name="Hornburger P."/>
            <person name="Mueller R.-W."/>
            <person name="Bruemmer F."/>
            <person name="Labrenz M."/>
            <person name="Spormann A.M."/>
            <person name="Op den Camp H."/>
            <person name="Overmann J."/>
            <person name="Amann R."/>
            <person name="Jetten M.S.M."/>
            <person name="Mascher T."/>
            <person name="Medema M.H."/>
            <person name="Devos D.P."/>
            <person name="Kaster A.-K."/>
            <person name="Ovreas L."/>
            <person name="Rohde M."/>
            <person name="Galperin M.Y."/>
            <person name="Jogler C."/>
        </authorList>
    </citation>
    <scope>NUCLEOTIDE SEQUENCE [LARGE SCALE GENOMIC DNA]</scope>
    <source>
        <strain evidence="2 3">OJF2</strain>
    </source>
</reference>
<dbReference type="EMBL" id="CP042997">
    <property type="protein sequence ID" value="QEH34638.1"/>
    <property type="molecule type" value="Genomic_DNA"/>
</dbReference>
<accession>A0A5B9W263</accession>
<dbReference type="Pfam" id="PF07963">
    <property type="entry name" value="N_methyl"/>
    <property type="match status" value="1"/>
</dbReference>
<dbReference type="PANTHER" id="PTHR30093:SF2">
    <property type="entry name" value="TYPE II SECRETION SYSTEM PROTEIN H"/>
    <property type="match status" value="1"/>
</dbReference>
<dbReference type="InterPro" id="IPR045584">
    <property type="entry name" value="Pilin-like"/>
</dbReference>
<dbReference type="InterPro" id="IPR011453">
    <property type="entry name" value="DUF1559"/>
</dbReference>
<evidence type="ECO:0000313" key="3">
    <source>
        <dbReference type="Proteomes" id="UP000324233"/>
    </source>
</evidence>
<gene>
    <name evidence="2" type="primary">xcpT_6</name>
    <name evidence="2" type="ORF">OJF2_31790</name>
</gene>
<sequence length="306" mass="33519">MSMRRRPGFTLIELLVVIAVIGVLVALLLPAVQSAREAARRAQCANHLKQIGLAIHNFENANQTLPSSRLGPQHASWVVQILPYLEQNNLYNSWNLVNTYYLQGTTTQVTQLETFYCPSRRSPMLSTQYEVSSTGLPDTLEHPGSLGDYAANGGQYSGPIVDDPLCSGAICQADSKQADTGQIAETKSRTRLRDMTDGTSNTFLAGEKHVPRSKYGQSGFSWGDGAIFNGDFPRNYNRLAGFPRFSLGQGPDDLSGPWHCRFGSDHPGICMFTFSDGHVAVLKSSTPMEVLNKLSVRNDGQIVGEY</sequence>
<dbReference type="PANTHER" id="PTHR30093">
    <property type="entry name" value="GENERAL SECRETION PATHWAY PROTEIN G"/>
    <property type="match status" value="1"/>
</dbReference>
<dbReference type="AlphaFoldDB" id="A0A5B9W263"/>
<feature type="domain" description="DUF1559" evidence="1">
    <location>
        <begin position="33"/>
        <end position="288"/>
    </location>
</feature>
<dbReference type="NCBIfam" id="TIGR02532">
    <property type="entry name" value="IV_pilin_GFxxxE"/>
    <property type="match status" value="1"/>
</dbReference>
<dbReference type="InterPro" id="IPR012902">
    <property type="entry name" value="N_methyl_site"/>
</dbReference>
<dbReference type="SUPFAM" id="SSF54523">
    <property type="entry name" value="Pili subunits"/>
    <property type="match status" value="1"/>
</dbReference>
<dbReference type="InterPro" id="IPR027558">
    <property type="entry name" value="Pre_pil_HX9DG_C"/>
</dbReference>
<dbReference type="Gene3D" id="3.30.700.10">
    <property type="entry name" value="Glycoprotein, Type 4 Pilin"/>
    <property type="match status" value="1"/>
</dbReference>
<dbReference type="NCBIfam" id="TIGR04294">
    <property type="entry name" value="pre_pil_HX9DG"/>
    <property type="match status" value="1"/>
</dbReference>
<dbReference type="KEGG" id="agv:OJF2_31790"/>
<dbReference type="Pfam" id="PF07596">
    <property type="entry name" value="SBP_bac_10"/>
    <property type="match status" value="1"/>
</dbReference>